<dbReference type="Proteomes" id="UP000676194">
    <property type="component" value="Chromosome"/>
</dbReference>
<dbReference type="AlphaFoldDB" id="A0A8E6B2Z9"/>
<accession>A0A8E6B2Z9</accession>
<dbReference type="EMBL" id="CP074694">
    <property type="protein sequence ID" value="QVL30479.1"/>
    <property type="molecule type" value="Genomic_DNA"/>
</dbReference>
<keyword evidence="2" id="KW-1185">Reference proteome</keyword>
<evidence type="ECO:0000313" key="1">
    <source>
        <dbReference type="EMBL" id="QVL30479.1"/>
    </source>
</evidence>
<dbReference type="KEGG" id="tsph:KIH39_16650"/>
<protein>
    <submittedName>
        <fullName evidence="1">Uncharacterized protein</fullName>
    </submittedName>
</protein>
<reference evidence="1" key="1">
    <citation type="submission" date="2021-05" db="EMBL/GenBank/DDBJ databases">
        <title>Complete genome sequence of the cellulolytic planctomycete Telmatocola sphagniphila SP2T and characterization of the first cellulase from planctomycetes.</title>
        <authorList>
            <person name="Rakitin A.L."/>
            <person name="Beletsky A.V."/>
            <person name="Naumoff D.G."/>
            <person name="Kulichevskaya I.S."/>
            <person name="Mardanov A.V."/>
            <person name="Ravin N.V."/>
            <person name="Dedysh S.N."/>
        </authorList>
    </citation>
    <scope>NUCLEOTIDE SEQUENCE</scope>
    <source>
        <strain evidence="1">SP2T</strain>
    </source>
</reference>
<evidence type="ECO:0000313" key="2">
    <source>
        <dbReference type="Proteomes" id="UP000676194"/>
    </source>
</evidence>
<dbReference type="RefSeq" id="WP_213494350.1">
    <property type="nucleotide sequence ID" value="NZ_CP074694.1"/>
</dbReference>
<organism evidence="1 2">
    <name type="scientific">Telmatocola sphagniphila</name>
    <dbReference type="NCBI Taxonomy" id="1123043"/>
    <lineage>
        <taxon>Bacteria</taxon>
        <taxon>Pseudomonadati</taxon>
        <taxon>Planctomycetota</taxon>
        <taxon>Planctomycetia</taxon>
        <taxon>Gemmatales</taxon>
        <taxon>Gemmataceae</taxon>
    </lineage>
</organism>
<sequence>MADRATKLILDALTRASTEPDGMPLFSSKSEEGLFPSTAVAKTTAERCREDGLFTFQTSSGNREVATLSEKGLQYLLHHSNPRQVLEDFVRILEQRQREVDSISNHLLGLKKTIEGMHSTLRELKVRFSTPSSGTNGHVAKLLEKSDDAVETQQILLKNLQAWRNENAAQDIPLPKLYQQTMSEPDKLGAFHDALRKLHEQGKIALHPWTGPLYALPEPAFALLIGHEIAYYANVI</sequence>
<gene>
    <name evidence="1" type="ORF">KIH39_16650</name>
</gene>
<proteinExistence type="predicted"/>
<name>A0A8E6B2Z9_9BACT</name>